<name>W4LFE5_ENTF1</name>
<evidence type="ECO:0000313" key="3">
    <source>
        <dbReference type="Proteomes" id="UP000019141"/>
    </source>
</evidence>
<dbReference type="EMBL" id="AZHW01000762">
    <property type="protein sequence ID" value="ETW96639.1"/>
    <property type="molecule type" value="Genomic_DNA"/>
</dbReference>
<dbReference type="Proteomes" id="UP000019141">
    <property type="component" value="Unassembled WGS sequence"/>
</dbReference>
<reference evidence="2 3" key="1">
    <citation type="journal article" date="2014" name="Nature">
        <title>An environmental bacterial taxon with a large and distinct metabolic repertoire.</title>
        <authorList>
            <person name="Wilson M.C."/>
            <person name="Mori T."/>
            <person name="Ruckert C."/>
            <person name="Uria A.R."/>
            <person name="Helf M.J."/>
            <person name="Takada K."/>
            <person name="Gernert C."/>
            <person name="Steffens U.A."/>
            <person name="Heycke N."/>
            <person name="Schmitt S."/>
            <person name="Rinke C."/>
            <person name="Helfrich E.J."/>
            <person name="Brachmann A.O."/>
            <person name="Gurgui C."/>
            <person name="Wakimoto T."/>
            <person name="Kracht M."/>
            <person name="Crusemann M."/>
            <person name="Hentschel U."/>
            <person name="Abe I."/>
            <person name="Matsunaga S."/>
            <person name="Kalinowski J."/>
            <person name="Takeyama H."/>
            <person name="Piel J."/>
        </authorList>
    </citation>
    <scope>NUCLEOTIDE SEQUENCE [LARGE SCALE GENOMIC DNA]</scope>
    <source>
        <strain evidence="3">TSY1</strain>
    </source>
</reference>
<dbReference type="HOGENOM" id="CLU_079574_0_0_7"/>
<dbReference type="SUPFAM" id="SSF52540">
    <property type="entry name" value="P-loop containing nucleoside triphosphate hydrolases"/>
    <property type="match status" value="1"/>
</dbReference>
<evidence type="ECO:0000313" key="2">
    <source>
        <dbReference type="EMBL" id="ETW96639.1"/>
    </source>
</evidence>
<protein>
    <recommendedName>
        <fullName evidence="1">ORC1/DEAH AAA+ ATPase domain-containing protein</fullName>
    </recommendedName>
</protein>
<sequence length="312" mass="35180">MNNTAPNFVVTTEYQRFAEFCDACRAYGYIGLCYGAPGVGKTLSARYYANWDRVLAYWLIPDDADRDLAQVAGSETVFYTPEVTNTPRRVEEHIWRLRQSLSSILITELEEQERILLETVGPGNLALRYSLLHDIGADTRLSKELIEAQLTPQEISMIYHARSRELSDPTTLLVIDEADRLKTAALEQVRDIFDQDGLGVVLIGMPGLERRLSRYPQLYSRVGFVHEFRTLSAREVRHVFNQKWVPSGVTVAAEQFVAPEILAALIRITGGNFRLLHRLITQSARLMKINALSKVTQEVVEAAREALVIGTA</sequence>
<dbReference type="InterPro" id="IPR052026">
    <property type="entry name" value="ExeA_AAA_ATPase_DNA-bind"/>
</dbReference>
<accession>W4LFE5</accession>
<dbReference type="PANTHER" id="PTHR35894">
    <property type="entry name" value="GENERAL SECRETION PATHWAY PROTEIN A-RELATED"/>
    <property type="match status" value="1"/>
</dbReference>
<organism evidence="2 3">
    <name type="scientific">Entotheonella factor</name>
    <dbReference type="NCBI Taxonomy" id="1429438"/>
    <lineage>
        <taxon>Bacteria</taxon>
        <taxon>Pseudomonadati</taxon>
        <taxon>Nitrospinota/Tectimicrobiota group</taxon>
        <taxon>Candidatus Tectimicrobiota</taxon>
        <taxon>Candidatus Entotheonellia</taxon>
        <taxon>Candidatus Entotheonellales</taxon>
        <taxon>Candidatus Entotheonellaceae</taxon>
        <taxon>Candidatus Entotheonella</taxon>
    </lineage>
</organism>
<comment type="caution">
    <text evidence="2">The sequence shown here is derived from an EMBL/GenBank/DDBJ whole genome shotgun (WGS) entry which is preliminary data.</text>
</comment>
<gene>
    <name evidence="2" type="ORF">ETSY1_25820</name>
</gene>
<feature type="domain" description="ORC1/DEAH AAA+ ATPase" evidence="1">
    <location>
        <begin position="28"/>
        <end position="212"/>
    </location>
</feature>
<dbReference type="Gene3D" id="3.40.50.300">
    <property type="entry name" value="P-loop containing nucleotide triphosphate hydrolases"/>
    <property type="match status" value="1"/>
</dbReference>
<proteinExistence type="predicted"/>
<dbReference type="InterPro" id="IPR049945">
    <property type="entry name" value="AAA_22"/>
</dbReference>
<dbReference type="PANTHER" id="PTHR35894:SF5">
    <property type="entry name" value="MU-LIKE PROPHAGE FLUMU DNA TRANSPOSITION PROTEIN B"/>
    <property type="match status" value="1"/>
</dbReference>
<dbReference type="AlphaFoldDB" id="W4LFE5"/>
<dbReference type="Pfam" id="PF13401">
    <property type="entry name" value="AAA_22"/>
    <property type="match status" value="1"/>
</dbReference>
<evidence type="ECO:0000259" key="1">
    <source>
        <dbReference type="Pfam" id="PF13401"/>
    </source>
</evidence>
<dbReference type="GO" id="GO:0016887">
    <property type="term" value="F:ATP hydrolysis activity"/>
    <property type="evidence" value="ECO:0007669"/>
    <property type="project" value="InterPro"/>
</dbReference>
<keyword evidence="3" id="KW-1185">Reference proteome</keyword>
<dbReference type="InterPro" id="IPR027417">
    <property type="entry name" value="P-loop_NTPase"/>
</dbReference>